<dbReference type="EMBL" id="JARWAO010000001">
    <property type="protein sequence ID" value="MDR5895115.1"/>
    <property type="molecule type" value="Genomic_DNA"/>
</dbReference>
<keyword evidence="10" id="KW-1185">Reference proteome</keyword>
<evidence type="ECO:0000313" key="9">
    <source>
        <dbReference type="EMBL" id="MDR5895115.1"/>
    </source>
</evidence>
<evidence type="ECO:0000256" key="5">
    <source>
        <dbReference type="ARBA" id="ARBA00023049"/>
    </source>
</evidence>
<keyword evidence="7" id="KW-0732">Signal</keyword>
<dbReference type="PANTHER" id="PTHR22726:SF24">
    <property type="entry name" value="M48 FAMILY METALLOPEPTIDASE"/>
    <property type="match status" value="1"/>
</dbReference>
<keyword evidence="3 6" id="KW-0378">Hydrolase</keyword>
<evidence type="ECO:0000256" key="7">
    <source>
        <dbReference type="SAM" id="SignalP"/>
    </source>
</evidence>
<evidence type="ECO:0000256" key="6">
    <source>
        <dbReference type="RuleBase" id="RU003983"/>
    </source>
</evidence>
<dbReference type="InterPro" id="IPR001915">
    <property type="entry name" value="Peptidase_M48"/>
</dbReference>
<dbReference type="PANTHER" id="PTHR22726">
    <property type="entry name" value="METALLOENDOPEPTIDASE OMA1"/>
    <property type="match status" value="1"/>
</dbReference>
<gene>
    <name evidence="9" type="ORF">QC825_03355</name>
</gene>
<reference evidence="9 10" key="1">
    <citation type="submission" date="2023-04" db="EMBL/GenBank/DDBJ databases">
        <title>A long-awaited taxogenomic arrangement of the family Halomonadaceae.</title>
        <authorList>
            <person name="De La Haba R."/>
            <person name="Chuvochina M."/>
            <person name="Wittouck S."/>
            <person name="Arahal D.R."/>
            <person name="Sanchez-Porro C."/>
            <person name="Hugenholtz P."/>
            <person name="Ventosa A."/>
        </authorList>
    </citation>
    <scope>NUCLEOTIDE SEQUENCE [LARGE SCALE GENOMIC DNA]</scope>
    <source>
        <strain evidence="9 10">DSM 22428</strain>
    </source>
</reference>
<evidence type="ECO:0000256" key="3">
    <source>
        <dbReference type="ARBA" id="ARBA00022801"/>
    </source>
</evidence>
<dbReference type="PROSITE" id="PS51257">
    <property type="entry name" value="PROKAR_LIPOPROTEIN"/>
    <property type="match status" value="1"/>
</dbReference>
<comment type="cofactor">
    <cofactor evidence="6">
        <name>Zn(2+)</name>
        <dbReference type="ChEBI" id="CHEBI:29105"/>
    </cofactor>
    <text evidence="6">Binds 1 zinc ion per subunit.</text>
</comment>
<dbReference type="CDD" id="cd07331">
    <property type="entry name" value="M48C_Oma1_like"/>
    <property type="match status" value="1"/>
</dbReference>
<comment type="caution">
    <text evidence="9">The sequence shown here is derived from an EMBL/GenBank/DDBJ whole genome shotgun (WGS) entry which is preliminary data.</text>
</comment>
<evidence type="ECO:0000259" key="8">
    <source>
        <dbReference type="Pfam" id="PF01435"/>
    </source>
</evidence>
<feature type="signal peptide" evidence="7">
    <location>
        <begin position="1"/>
        <end position="20"/>
    </location>
</feature>
<dbReference type="Pfam" id="PF01435">
    <property type="entry name" value="Peptidase_M48"/>
    <property type="match status" value="1"/>
</dbReference>
<keyword evidence="1 6" id="KW-0645">Protease</keyword>
<comment type="similarity">
    <text evidence="6">Belongs to the peptidase M48 family.</text>
</comment>
<evidence type="ECO:0000256" key="4">
    <source>
        <dbReference type="ARBA" id="ARBA00022833"/>
    </source>
</evidence>
<evidence type="ECO:0000256" key="1">
    <source>
        <dbReference type="ARBA" id="ARBA00022670"/>
    </source>
</evidence>
<evidence type="ECO:0000256" key="2">
    <source>
        <dbReference type="ARBA" id="ARBA00022723"/>
    </source>
</evidence>
<evidence type="ECO:0000313" key="10">
    <source>
        <dbReference type="Proteomes" id="UP001269375"/>
    </source>
</evidence>
<keyword evidence="2" id="KW-0479">Metal-binding</keyword>
<name>A0ABU1GSV9_9GAMM</name>
<accession>A0ABU1GSV9</accession>
<sequence length="267" mass="28224">MARRSWKTPLILGLLGAVLSGCSTSPLGRSQLSLYSDDELGQMGQKSFATYQQKLPEVQGKTRQYVQCVADAITDQVTQEGAPKQWNLAVFKSDQANAFALPGGYIGVYSGLLDVAKNQDQLAAVIGHEVSHVLAHHANERVSTQAVTQSGLSVVSAVAGGGEQLATLLGAGAQYGVLLPFSRKQESEADLLGLDLMAKAGFDPEASVALWNNMKAAGGGQPPEWMSTHPGNDRRIGDLQGRMSEAGALYTSAKSAGRTPNCNRLKP</sequence>
<keyword evidence="5 6" id="KW-0482">Metalloprotease</keyword>
<feature type="domain" description="Peptidase M48" evidence="8">
    <location>
        <begin position="63"/>
        <end position="242"/>
    </location>
</feature>
<dbReference type="Gene3D" id="3.30.2010.10">
    <property type="entry name" value="Metalloproteases ('zincins'), catalytic domain"/>
    <property type="match status" value="1"/>
</dbReference>
<keyword evidence="4 6" id="KW-0862">Zinc</keyword>
<feature type="chain" id="PRO_5045056044" evidence="7">
    <location>
        <begin position="21"/>
        <end position="267"/>
    </location>
</feature>
<dbReference type="InterPro" id="IPR051156">
    <property type="entry name" value="Mito/Outer_Membr_Metalloprot"/>
</dbReference>
<proteinExistence type="inferred from homology"/>
<protein>
    <submittedName>
        <fullName evidence="9">M48 family metallopeptidase</fullName>
    </submittedName>
</protein>
<organism evidence="9 10">
    <name type="scientific">Larsenimonas suaedae</name>
    <dbReference type="NCBI Taxonomy" id="1851019"/>
    <lineage>
        <taxon>Bacteria</taxon>
        <taxon>Pseudomonadati</taxon>
        <taxon>Pseudomonadota</taxon>
        <taxon>Gammaproteobacteria</taxon>
        <taxon>Oceanospirillales</taxon>
        <taxon>Halomonadaceae</taxon>
        <taxon>Larsenimonas</taxon>
    </lineage>
</organism>
<dbReference type="Proteomes" id="UP001269375">
    <property type="component" value="Unassembled WGS sequence"/>
</dbReference>